<comment type="caution">
    <text evidence="3">The sequence shown here is derived from an EMBL/GenBank/DDBJ whole genome shotgun (WGS) entry which is preliminary data.</text>
</comment>
<organism evidence="3 4">
    <name type="scientific">Minwuia thermotolerans</name>
    <dbReference type="NCBI Taxonomy" id="2056226"/>
    <lineage>
        <taxon>Bacteria</taxon>
        <taxon>Pseudomonadati</taxon>
        <taxon>Pseudomonadota</taxon>
        <taxon>Alphaproteobacteria</taxon>
        <taxon>Minwuiales</taxon>
        <taxon>Minwuiaceae</taxon>
        <taxon>Minwuia</taxon>
    </lineage>
</organism>
<dbReference type="Proteomes" id="UP000229498">
    <property type="component" value="Unassembled WGS sequence"/>
</dbReference>
<dbReference type="InterPro" id="IPR019734">
    <property type="entry name" value="TPR_rpt"/>
</dbReference>
<proteinExistence type="predicted"/>
<evidence type="ECO:0000256" key="1">
    <source>
        <dbReference type="SAM" id="SignalP"/>
    </source>
</evidence>
<dbReference type="SMART" id="SM00028">
    <property type="entry name" value="TPR"/>
    <property type="match status" value="4"/>
</dbReference>
<feature type="signal peptide" evidence="1">
    <location>
        <begin position="1"/>
        <end position="26"/>
    </location>
</feature>
<dbReference type="SUPFAM" id="SSF48452">
    <property type="entry name" value="TPR-like"/>
    <property type="match status" value="3"/>
</dbReference>
<evidence type="ECO:0000259" key="2">
    <source>
        <dbReference type="Pfam" id="PF12770"/>
    </source>
</evidence>
<accession>A0A2M9FYN6</accession>
<gene>
    <name evidence="3" type="ORF">CVT23_16610</name>
</gene>
<sequence length="1157" mass="125037">MTLPVLVRLFAAAALLLAAAACSMHIETPPIEPMNPEPELSETRKARLAAIDLGDKAPPMPAIEELRIPPIDPDVRLPRAGEKTAFGLTVTPELEQLWRAALDKDWQYWEARLQEAEASLPDTPEAKFFLQSLRIQTLIHAGRTDDVFIALETFRDMEYALFGDNAETLSQYGQVHFWLGEPDKAIGYYTQLLADAGDWWIPDFFYGIPDNTGTVTRIAKAMARAYIGMAGAYLMKHDYAKAVHWGQRGLERQQQVIRLTQHPVFGLVVKADAHLYEGEAWLLTFLGSARIGLTGDVEGNRPILEKAEAYFEQAQYRWSDLVVKSISDYALYDIGLKPQATDLIGVLPAPAPATAERLSRAVRFRPDDLTAREDMTLPVPARHTIALPGEGEVNSYDFVVTPALARVNDAFLAGEYETALDHLDDAAIEADGPLQRWHASFSRARTLIAAGRAADAEAELARTEALEIAYFGTNLGSRALRGEVRFWLGDYEAAIRDELSVVEALGDFRAPTLFVFPPQIPQLALMNRAQFRAYLVIANALMFQSDYAAALPWAEAAEQLFEESHYAWQHQLYSAYLKLDADMFYGRGVNLAVIAAARMQDGGDTQRADRTFASARAYLQAMGYDAGVSIVEAVRARALLDAGEPAKAETVAAAAAEQAARRGLAGMLWQLQALRGEALLALGRPAEAESAYRAAQLGIEGVTGALSTDSAKRRFGVGKDEVTRVLADLALARGDLDAAFADLERGRARAFVDMLGRRSVAEGRQAELVERIRGVSDAIRRQRIVNAAPGAGTAEGVTRVAGLMDDRAALVTELRRRDPEMADVLNVSSRPLAEIRGRLAPQDRLLYALPAADGGEPIRFLDIRRGGVALGTTAMTGDELERALTPFASDEPLRHAPAQTAAARTITEGLGLDGGADSGVLYVVPSGPLYFVPWGALAIERPVVVLPTGGWLARGAEGRSRVRRAAIVGDPHLGTSWVSLPGARTEAEDIGRLYRAETLLGGQATETALRAAVGDGVGVLHLATHGLFDARDPLASAILLSDGTGQAPLTAARLFEQPLAADLVVLSACETGLGAATAGDDFLGLARSFYLGGARAVVNSLWPVHDRPTRIFMTEFHRLARGGDYGGAWLAARDRLRAEGFPPSVYGAFVLGGAASG</sequence>
<dbReference type="InterPro" id="IPR011990">
    <property type="entry name" value="TPR-like_helical_dom_sf"/>
</dbReference>
<dbReference type="EMBL" id="PHIG01000043">
    <property type="protein sequence ID" value="PJK28575.1"/>
    <property type="molecule type" value="Genomic_DNA"/>
</dbReference>
<evidence type="ECO:0000313" key="3">
    <source>
        <dbReference type="EMBL" id="PJK28575.1"/>
    </source>
</evidence>
<feature type="domain" description="CHAT" evidence="2">
    <location>
        <begin position="915"/>
        <end position="1119"/>
    </location>
</feature>
<dbReference type="RefSeq" id="WP_109796054.1">
    <property type="nucleotide sequence ID" value="NZ_PHIG01000043.1"/>
</dbReference>
<feature type="chain" id="PRO_5014915913" description="CHAT domain-containing protein" evidence="1">
    <location>
        <begin position="27"/>
        <end position="1157"/>
    </location>
</feature>
<keyword evidence="4" id="KW-1185">Reference proteome</keyword>
<evidence type="ECO:0000313" key="4">
    <source>
        <dbReference type="Proteomes" id="UP000229498"/>
    </source>
</evidence>
<dbReference type="InterPro" id="IPR024983">
    <property type="entry name" value="CHAT_dom"/>
</dbReference>
<dbReference type="Gene3D" id="1.25.40.10">
    <property type="entry name" value="Tetratricopeptide repeat domain"/>
    <property type="match status" value="2"/>
</dbReference>
<protein>
    <recommendedName>
        <fullName evidence="2">CHAT domain-containing protein</fullName>
    </recommendedName>
</protein>
<reference evidence="3 4" key="1">
    <citation type="submission" date="2017-11" db="EMBL/GenBank/DDBJ databases">
        <title>Draft genome sequence of Rhizobiales bacterium SY3-13.</title>
        <authorList>
            <person name="Sun C."/>
        </authorList>
    </citation>
    <scope>NUCLEOTIDE SEQUENCE [LARGE SCALE GENOMIC DNA]</scope>
    <source>
        <strain evidence="3 4">SY3-13</strain>
    </source>
</reference>
<dbReference type="PANTHER" id="PTHR10098">
    <property type="entry name" value="RAPSYN-RELATED"/>
    <property type="match status" value="1"/>
</dbReference>
<dbReference type="Pfam" id="PF12770">
    <property type="entry name" value="CHAT"/>
    <property type="match status" value="1"/>
</dbReference>
<keyword evidence="1" id="KW-0732">Signal</keyword>
<dbReference type="AlphaFoldDB" id="A0A2M9FYN6"/>
<name>A0A2M9FYN6_9PROT</name>
<dbReference type="OrthoDB" id="9787760at2"/>